<dbReference type="InterPro" id="IPR000719">
    <property type="entry name" value="Prot_kinase_dom"/>
</dbReference>
<name>A0A8J5CEF1_ZINOF</name>
<evidence type="ECO:0000256" key="7">
    <source>
        <dbReference type="ARBA" id="ARBA00022840"/>
    </source>
</evidence>
<evidence type="ECO:0000313" key="14">
    <source>
        <dbReference type="EMBL" id="KAG6473904.1"/>
    </source>
</evidence>
<protein>
    <recommendedName>
        <fullName evidence="13">Protein kinase domain-containing protein</fullName>
    </recommendedName>
</protein>
<keyword evidence="3 12" id="KW-0812">Transmembrane</keyword>
<accession>A0A8J5CEF1</accession>
<dbReference type="AlphaFoldDB" id="A0A8J5CEF1"/>
<evidence type="ECO:0000256" key="1">
    <source>
        <dbReference type="ARBA" id="ARBA00004167"/>
    </source>
</evidence>
<proteinExistence type="predicted"/>
<evidence type="ECO:0000313" key="15">
    <source>
        <dbReference type="Proteomes" id="UP000734854"/>
    </source>
</evidence>
<comment type="caution">
    <text evidence="14">The sequence shown here is derived from an EMBL/GenBank/DDBJ whole genome shotgun (WGS) entry which is preliminary data.</text>
</comment>
<dbReference type="EMBL" id="JACMSC010000019">
    <property type="protein sequence ID" value="KAG6473904.1"/>
    <property type="molecule type" value="Genomic_DNA"/>
</dbReference>
<dbReference type="Pfam" id="PF00069">
    <property type="entry name" value="Pkinase"/>
    <property type="match status" value="1"/>
</dbReference>
<evidence type="ECO:0000256" key="2">
    <source>
        <dbReference type="ARBA" id="ARBA00022679"/>
    </source>
</evidence>
<evidence type="ECO:0000259" key="13">
    <source>
        <dbReference type="PROSITE" id="PS50011"/>
    </source>
</evidence>
<dbReference type="PROSITE" id="PS50011">
    <property type="entry name" value="PROTEIN_KINASE_DOM"/>
    <property type="match status" value="1"/>
</dbReference>
<gene>
    <name evidence="14" type="ORF">ZIOFF_067823</name>
</gene>
<feature type="binding site" evidence="10">
    <location>
        <position position="188"/>
    </location>
    <ligand>
        <name>ATP</name>
        <dbReference type="ChEBI" id="CHEBI:30616"/>
    </ligand>
</feature>
<keyword evidence="5 10" id="KW-0547">Nucleotide-binding</keyword>
<dbReference type="OrthoDB" id="1530339at2759"/>
<evidence type="ECO:0000256" key="3">
    <source>
        <dbReference type="ARBA" id="ARBA00022692"/>
    </source>
</evidence>
<evidence type="ECO:0000256" key="4">
    <source>
        <dbReference type="ARBA" id="ARBA00022729"/>
    </source>
</evidence>
<dbReference type="FunFam" id="1.10.510.10:FF:000621">
    <property type="entry name" value="Serine/threonine-protein kinase"/>
    <property type="match status" value="1"/>
</dbReference>
<dbReference type="PANTHER" id="PTHR47974:SF27">
    <property type="entry name" value="RECEPTOR-LIKE SERINE_THREONINE-PROTEIN KINASE"/>
    <property type="match status" value="1"/>
</dbReference>
<evidence type="ECO:0000256" key="12">
    <source>
        <dbReference type="SAM" id="Phobius"/>
    </source>
</evidence>
<keyword evidence="2" id="KW-0808">Transferase</keyword>
<keyword evidence="9 12" id="KW-0472">Membrane</keyword>
<keyword evidence="6" id="KW-0418">Kinase</keyword>
<evidence type="ECO:0000256" key="8">
    <source>
        <dbReference type="ARBA" id="ARBA00022989"/>
    </source>
</evidence>
<feature type="transmembrane region" description="Helical" evidence="12">
    <location>
        <begin position="88"/>
        <end position="112"/>
    </location>
</feature>
<feature type="domain" description="Protein kinase" evidence="13">
    <location>
        <begin position="160"/>
        <end position="441"/>
    </location>
</feature>
<dbReference type="SMART" id="SM00220">
    <property type="entry name" value="S_TKc"/>
    <property type="match status" value="1"/>
</dbReference>
<dbReference type="PANTHER" id="PTHR47974">
    <property type="entry name" value="OS07G0415500 PROTEIN"/>
    <property type="match status" value="1"/>
</dbReference>
<dbReference type="PROSITE" id="PS00108">
    <property type="entry name" value="PROTEIN_KINASE_ST"/>
    <property type="match status" value="1"/>
</dbReference>
<reference evidence="14 15" key="1">
    <citation type="submission" date="2020-08" db="EMBL/GenBank/DDBJ databases">
        <title>Plant Genome Project.</title>
        <authorList>
            <person name="Zhang R.-G."/>
        </authorList>
    </citation>
    <scope>NUCLEOTIDE SEQUENCE [LARGE SCALE GENOMIC DNA]</scope>
    <source>
        <tissue evidence="14">Rhizome</tissue>
    </source>
</reference>
<dbReference type="GO" id="GO:0004672">
    <property type="term" value="F:protein kinase activity"/>
    <property type="evidence" value="ECO:0007669"/>
    <property type="project" value="InterPro"/>
</dbReference>
<evidence type="ECO:0000256" key="6">
    <source>
        <dbReference type="ARBA" id="ARBA00022777"/>
    </source>
</evidence>
<evidence type="ECO:0000256" key="5">
    <source>
        <dbReference type="ARBA" id="ARBA00022741"/>
    </source>
</evidence>
<evidence type="ECO:0000256" key="10">
    <source>
        <dbReference type="PROSITE-ProRule" id="PRU10141"/>
    </source>
</evidence>
<dbReference type="PROSITE" id="PS00107">
    <property type="entry name" value="PROTEIN_KINASE_ATP"/>
    <property type="match status" value="1"/>
</dbReference>
<keyword evidence="7 10" id="KW-0067">ATP-binding</keyword>
<dbReference type="FunFam" id="3.30.200.20:FF:000178">
    <property type="entry name" value="serine/threonine-protein kinase PBS1-like"/>
    <property type="match status" value="1"/>
</dbReference>
<keyword evidence="15" id="KW-1185">Reference proteome</keyword>
<dbReference type="GO" id="GO:0016020">
    <property type="term" value="C:membrane"/>
    <property type="evidence" value="ECO:0007669"/>
    <property type="project" value="UniProtKB-SubCell"/>
</dbReference>
<sequence length="501" mass="55289">MSLGSRIGYFGIKFSAPNIFGTNISTCKDLCSANCSCLGYLYYASSCYLLQHRIGSLFTDETLNTLVVYAKIFGRTSPPSSESSPTRLVIVLVPATATTLLVISIVIIVFFARWRRNKLRIRDETRTISVSRGQEDNEEQIAIPGLPTRYTYAELEEATNNFQTLIGSGGFGCVYMGQFPDKSLVAVKQINAGSTQQGQREFCTEIAVIGNTHHVNLVRLRGFCAESRKRLLVYEYMNRGSLDRALFGRSSGLAVLEWKQRLDIAVGAARGLAYLHAGCEHRIIHCDVKPENILIDDHSQVKIADFGLAKLMNPEQSGLFAIMRGTLGYLAPEWLTNTAISDKTDVYSFGMVLLEIVRGRKNRVDERDPELTGSSLPYFPMLAFEMHKRGRYEELADPRLEGKVNWDELERIVKVALCCLHKEPGSRPRMTTVAAMLEGTVPVGEPRPRSLQYLRLCGGGTEGSHLSREGSATSTSPGSSASPPLLSGGVWAEKAEAQVNV</sequence>
<evidence type="ECO:0000256" key="11">
    <source>
        <dbReference type="SAM" id="MobiDB-lite"/>
    </source>
</evidence>
<keyword evidence="8 12" id="KW-1133">Transmembrane helix</keyword>
<dbReference type="CDD" id="cd14066">
    <property type="entry name" value="STKc_IRAK"/>
    <property type="match status" value="1"/>
</dbReference>
<dbReference type="GO" id="GO:0005524">
    <property type="term" value="F:ATP binding"/>
    <property type="evidence" value="ECO:0007669"/>
    <property type="project" value="UniProtKB-UniRule"/>
</dbReference>
<comment type="subcellular location">
    <subcellularLocation>
        <location evidence="1">Membrane</location>
        <topology evidence="1">Single-pass membrane protein</topology>
    </subcellularLocation>
</comment>
<organism evidence="14 15">
    <name type="scientific">Zingiber officinale</name>
    <name type="common">Ginger</name>
    <name type="synonym">Amomum zingiber</name>
    <dbReference type="NCBI Taxonomy" id="94328"/>
    <lineage>
        <taxon>Eukaryota</taxon>
        <taxon>Viridiplantae</taxon>
        <taxon>Streptophyta</taxon>
        <taxon>Embryophyta</taxon>
        <taxon>Tracheophyta</taxon>
        <taxon>Spermatophyta</taxon>
        <taxon>Magnoliopsida</taxon>
        <taxon>Liliopsida</taxon>
        <taxon>Zingiberales</taxon>
        <taxon>Zingiberaceae</taxon>
        <taxon>Zingiber</taxon>
    </lineage>
</organism>
<feature type="compositionally biased region" description="Low complexity" evidence="11">
    <location>
        <begin position="470"/>
        <end position="488"/>
    </location>
</feature>
<dbReference type="Proteomes" id="UP000734854">
    <property type="component" value="Unassembled WGS sequence"/>
</dbReference>
<keyword evidence="4" id="KW-0732">Signal</keyword>
<feature type="region of interest" description="Disordered" evidence="11">
    <location>
        <begin position="462"/>
        <end position="488"/>
    </location>
</feature>
<dbReference type="InterPro" id="IPR017441">
    <property type="entry name" value="Protein_kinase_ATP_BS"/>
</dbReference>
<dbReference type="InterPro" id="IPR008271">
    <property type="entry name" value="Ser/Thr_kinase_AS"/>
</dbReference>
<evidence type="ECO:0000256" key="9">
    <source>
        <dbReference type="ARBA" id="ARBA00023136"/>
    </source>
</evidence>